<comment type="subcellular location">
    <subcellularLocation>
        <location evidence="1">Nucleus</location>
    </subcellularLocation>
</comment>
<dbReference type="GO" id="GO:0030915">
    <property type="term" value="C:Smc5-Smc6 complex"/>
    <property type="evidence" value="ECO:0007669"/>
    <property type="project" value="InterPro"/>
</dbReference>
<keyword evidence="10" id="KW-0539">Nucleus</keyword>
<dbReference type="Pfam" id="PF11789">
    <property type="entry name" value="zf-Nse"/>
    <property type="match status" value="1"/>
</dbReference>
<dbReference type="OrthoDB" id="6352489at2759"/>
<keyword evidence="5" id="KW-0808">Transferase</keyword>
<evidence type="ECO:0000256" key="2">
    <source>
        <dbReference type="ARBA" id="ARBA00004718"/>
    </source>
</evidence>
<evidence type="ECO:0000256" key="11">
    <source>
        <dbReference type="ARBA" id="ARBA00031731"/>
    </source>
</evidence>
<dbReference type="InterPro" id="IPR004181">
    <property type="entry name" value="Znf_MIZ"/>
</dbReference>
<comment type="similarity">
    <text evidence="3">Belongs to the NSE2 family.</text>
</comment>
<dbReference type="PANTHER" id="PTHR21330:SF1">
    <property type="entry name" value="E3 SUMO-PROTEIN LIGASE NSE2"/>
    <property type="match status" value="1"/>
</dbReference>
<organism evidence="13">
    <name type="scientific">Cyprideis torosa</name>
    <dbReference type="NCBI Taxonomy" id="163714"/>
    <lineage>
        <taxon>Eukaryota</taxon>
        <taxon>Metazoa</taxon>
        <taxon>Ecdysozoa</taxon>
        <taxon>Arthropoda</taxon>
        <taxon>Crustacea</taxon>
        <taxon>Oligostraca</taxon>
        <taxon>Ostracoda</taxon>
        <taxon>Podocopa</taxon>
        <taxon>Podocopida</taxon>
        <taxon>Cytherocopina</taxon>
        <taxon>Cytheroidea</taxon>
        <taxon>Cytherideidae</taxon>
        <taxon>Cyprideis</taxon>
    </lineage>
</organism>
<evidence type="ECO:0000256" key="7">
    <source>
        <dbReference type="ARBA" id="ARBA00022771"/>
    </source>
</evidence>
<keyword evidence="8" id="KW-0833">Ubl conjugation pathway</keyword>
<evidence type="ECO:0000313" key="13">
    <source>
        <dbReference type="EMBL" id="CAD7227579.1"/>
    </source>
</evidence>
<dbReference type="GO" id="GO:0016925">
    <property type="term" value="P:protein sumoylation"/>
    <property type="evidence" value="ECO:0007669"/>
    <property type="project" value="UniProtKB-UniPathway"/>
</dbReference>
<dbReference type="UniPathway" id="UPA00886"/>
<keyword evidence="9" id="KW-0862">Zinc</keyword>
<comment type="pathway">
    <text evidence="2">Protein modification; protein sumoylation.</text>
</comment>
<evidence type="ECO:0000256" key="12">
    <source>
        <dbReference type="ARBA" id="ARBA00032533"/>
    </source>
</evidence>
<sequence length="241" mass="27323">MDEDDKEIMDMVVQNVLQVGRHGIQRDEGITELQTQKLRDLMKEATKVRNLVTAMNSSFDVLKKYVESVDLDQEETKAVTIQQFVTEEDKKLRKLFKEKVDKQLSTTNQTARDESEELERVLSNVDYARAAGNSRSSAVVTLEDGSSESTGAVKKGKIVITSTVDAFSRKTITEPVRNPRCKHIYEEKIVRMYLRKKGPFKCYFAGCQNRSLISDLSELEKSEELSAAMRAAIAEKEADDE</sequence>
<accession>A0A7R8ZK63</accession>
<keyword evidence="6" id="KW-0479">Metal-binding</keyword>
<dbReference type="AlphaFoldDB" id="A0A7R8ZK63"/>
<dbReference type="GO" id="GO:0061665">
    <property type="term" value="F:SUMO ligase activity"/>
    <property type="evidence" value="ECO:0007669"/>
    <property type="project" value="TreeGrafter"/>
</dbReference>
<evidence type="ECO:0000256" key="1">
    <source>
        <dbReference type="ARBA" id="ARBA00004123"/>
    </source>
</evidence>
<evidence type="ECO:0000256" key="8">
    <source>
        <dbReference type="ARBA" id="ARBA00022786"/>
    </source>
</evidence>
<evidence type="ECO:0000256" key="6">
    <source>
        <dbReference type="ARBA" id="ARBA00022723"/>
    </source>
</evidence>
<evidence type="ECO:0000256" key="9">
    <source>
        <dbReference type="ARBA" id="ARBA00022833"/>
    </source>
</evidence>
<proteinExistence type="inferred from homology"/>
<name>A0A7R8ZK63_9CRUS</name>
<evidence type="ECO:0000256" key="4">
    <source>
        <dbReference type="ARBA" id="ARBA00020923"/>
    </source>
</evidence>
<evidence type="ECO:0000256" key="10">
    <source>
        <dbReference type="ARBA" id="ARBA00023242"/>
    </source>
</evidence>
<dbReference type="PANTHER" id="PTHR21330">
    <property type="entry name" value="E3 SUMO-PROTEIN LIGASE NSE2"/>
    <property type="match status" value="1"/>
</dbReference>
<dbReference type="InterPro" id="IPR013083">
    <property type="entry name" value="Znf_RING/FYVE/PHD"/>
</dbReference>
<dbReference type="GO" id="GO:0005634">
    <property type="term" value="C:nucleus"/>
    <property type="evidence" value="ECO:0007669"/>
    <property type="project" value="UniProtKB-SubCell"/>
</dbReference>
<dbReference type="EMBL" id="OB661188">
    <property type="protein sequence ID" value="CAD7227579.1"/>
    <property type="molecule type" value="Genomic_DNA"/>
</dbReference>
<dbReference type="InterPro" id="IPR026846">
    <property type="entry name" value="Nse2(Mms21)"/>
</dbReference>
<dbReference type="GO" id="GO:0008270">
    <property type="term" value="F:zinc ion binding"/>
    <property type="evidence" value="ECO:0007669"/>
    <property type="project" value="UniProtKB-KW"/>
</dbReference>
<gene>
    <name evidence="13" type="ORF">CTOB1V02_LOCUS5480</name>
</gene>
<dbReference type="Gene3D" id="3.30.40.10">
    <property type="entry name" value="Zinc/RING finger domain, C3HC4 (zinc finger)"/>
    <property type="match status" value="1"/>
</dbReference>
<evidence type="ECO:0000256" key="5">
    <source>
        <dbReference type="ARBA" id="ARBA00022679"/>
    </source>
</evidence>
<evidence type="ECO:0000256" key="3">
    <source>
        <dbReference type="ARBA" id="ARBA00008212"/>
    </source>
</evidence>
<dbReference type="GO" id="GO:0000724">
    <property type="term" value="P:double-strand break repair via homologous recombination"/>
    <property type="evidence" value="ECO:0007669"/>
    <property type="project" value="InterPro"/>
</dbReference>
<protein>
    <recommendedName>
        <fullName evidence="4">E3 SUMO-protein ligase NSE2</fullName>
    </recommendedName>
    <alternativeName>
        <fullName evidence="11">E3 SUMO-protein transferase NSE2</fullName>
    </alternativeName>
    <alternativeName>
        <fullName evidence="12">Non-structural maintenance of chromosomes element 2 homolog</fullName>
    </alternativeName>
</protein>
<keyword evidence="7" id="KW-0863">Zinc-finger</keyword>
<reference evidence="13" key="1">
    <citation type="submission" date="2020-11" db="EMBL/GenBank/DDBJ databases">
        <authorList>
            <person name="Tran Van P."/>
        </authorList>
    </citation>
    <scope>NUCLEOTIDE SEQUENCE</scope>
</reference>